<evidence type="ECO:0000313" key="1">
    <source>
        <dbReference type="EMBL" id="EKB58926.1"/>
    </source>
</evidence>
<dbReference type="PATRIC" id="fig|883112.3.peg.4"/>
<proteinExistence type="predicted"/>
<comment type="caution">
    <text evidence="1">The sequence shown here is derived from an EMBL/GenBank/DDBJ whole genome shotgun (WGS) entry which is preliminary data.</text>
</comment>
<keyword evidence="2" id="KW-1185">Reference proteome</keyword>
<protein>
    <submittedName>
        <fullName evidence="1">Uncharacterized protein</fullName>
    </submittedName>
</protein>
<dbReference type="RefSeq" id="WP_006700675.1">
    <property type="nucleotide sequence ID" value="NZ_JH932300.1"/>
</dbReference>
<sequence>MPIETINDNQDRYYHIIRGHKQELFSEDAIDSIVEALVKAEMIFITKDSLGRDANSYIGTLG</sequence>
<evidence type="ECO:0000313" key="2">
    <source>
        <dbReference type="Proteomes" id="UP000005147"/>
    </source>
</evidence>
<name>K1LVG2_9LACT</name>
<dbReference type="Proteomes" id="UP000005147">
    <property type="component" value="Unassembled WGS sequence"/>
</dbReference>
<organism evidence="1 2">
    <name type="scientific">Falseniella ignava CCUG 37419</name>
    <dbReference type="NCBI Taxonomy" id="883112"/>
    <lineage>
        <taxon>Bacteria</taxon>
        <taxon>Bacillati</taxon>
        <taxon>Bacillota</taxon>
        <taxon>Bacilli</taxon>
        <taxon>Lactobacillales</taxon>
        <taxon>Aerococcaceae</taxon>
        <taxon>Falseniella</taxon>
    </lineage>
</organism>
<dbReference type="EMBL" id="AGZE01000001">
    <property type="protein sequence ID" value="EKB58926.1"/>
    <property type="molecule type" value="Genomic_DNA"/>
</dbReference>
<gene>
    <name evidence="1" type="ORF">HMPREF9707_00004</name>
</gene>
<reference evidence="1 2" key="1">
    <citation type="submission" date="2012-07" db="EMBL/GenBank/DDBJ databases">
        <title>The Genome Sequence of Facklamia ignava CCUG 37419.</title>
        <authorList>
            <consortium name="The Broad Institute Genome Sequencing Platform"/>
            <person name="Earl A."/>
            <person name="Ward D."/>
            <person name="Feldgarden M."/>
            <person name="Gevers D."/>
            <person name="Huys G."/>
            <person name="Walker B."/>
            <person name="Young S.K."/>
            <person name="Zeng Q."/>
            <person name="Gargeya S."/>
            <person name="Fitzgerald M."/>
            <person name="Haas B."/>
            <person name="Abouelleil A."/>
            <person name="Alvarado L."/>
            <person name="Arachchi H.M."/>
            <person name="Berlin A.M."/>
            <person name="Chapman S.B."/>
            <person name="Goldberg J."/>
            <person name="Griggs A."/>
            <person name="Gujja S."/>
            <person name="Hansen M."/>
            <person name="Howarth C."/>
            <person name="Imamovic A."/>
            <person name="Larimer J."/>
            <person name="McCowen C."/>
            <person name="Montmayeur A."/>
            <person name="Murphy C."/>
            <person name="Neiman D."/>
            <person name="Pearson M."/>
            <person name="Priest M."/>
            <person name="Roberts A."/>
            <person name="Saif S."/>
            <person name="Shea T."/>
            <person name="Sisk P."/>
            <person name="Sykes S."/>
            <person name="Wortman J."/>
            <person name="Nusbaum C."/>
            <person name="Birren B."/>
        </authorList>
    </citation>
    <scope>NUCLEOTIDE SEQUENCE [LARGE SCALE GENOMIC DNA]</scope>
    <source>
        <strain evidence="1 2">CCUG 37419</strain>
    </source>
</reference>
<accession>K1LVG2</accession>
<dbReference type="AlphaFoldDB" id="K1LVG2"/>
<dbReference type="HOGENOM" id="CLU_2897495_0_0_9"/>